<evidence type="ECO:0000313" key="3">
    <source>
        <dbReference type="Proteomes" id="UP000288812"/>
    </source>
</evidence>
<gene>
    <name evidence="2" type="ORF">EF514_10610</name>
</gene>
<protein>
    <submittedName>
        <fullName evidence="2">Dihydrofolate reductase</fullName>
    </submittedName>
</protein>
<dbReference type="EMBL" id="RLIH01000032">
    <property type="protein sequence ID" value="RVU53813.1"/>
    <property type="molecule type" value="Genomic_DNA"/>
</dbReference>
<dbReference type="AlphaFoldDB" id="A0A437S472"/>
<evidence type="ECO:0000259" key="1">
    <source>
        <dbReference type="Pfam" id="PF01872"/>
    </source>
</evidence>
<dbReference type="Gene3D" id="3.40.430.10">
    <property type="entry name" value="Dihydrofolate Reductase, subunit A"/>
    <property type="match status" value="1"/>
</dbReference>
<dbReference type="GO" id="GO:0009231">
    <property type="term" value="P:riboflavin biosynthetic process"/>
    <property type="evidence" value="ECO:0007669"/>
    <property type="project" value="InterPro"/>
</dbReference>
<dbReference type="PANTHER" id="PTHR38011:SF11">
    <property type="entry name" value="2,5-DIAMINO-6-RIBOSYLAMINO-4(3H)-PYRIMIDINONE 5'-PHOSPHATE REDUCTASE"/>
    <property type="match status" value="1"/>
</dbReference>
<dbReference type="RefSeq" id="WP_127725417.1">
    <property type="nucleotide sequence ID" value="NZ_RLIH01000032.1"/>
</dbReference>
<dbReference type="InterPro" id="IPR050765">
    <property type="entry name" value="Riboflavin_Biosynth_HTPR"/>
</dbReference>
<dbReference type="InterPro" id="IPR024072">
    <property type="entry name" value="DHFR-like_dom_sf"/>
</dbReference>
<dbReference type="PANTHER" id="PTHR38011">
    <property type="entry name" value="DIHYDROFOLATE REDUCTASE FAMILY PROTEIN (AFU_ORTHOLOGUE AFUA_8G06820)"/>
    <property type="match status" value="1"/>
</dbReference>
<name>A0A437S472_9FIRM</name>
<evidence type="ECO:0000313" key="2">
    <source>
        <dbReference type="EMBL" id="RVU53813.1"/>
    </source>
</evidence>
<reference evidence="2 3" key="1">
    <citation type="submission" date="2018-11" db="EMBL/GenBank/DDBJ databases">
        <title>Genome sequencing and assembly of Anaerosphaera sp. nov., GS7-6-2.</title>
        <authorList>
            <person name="Rettenmaier R."/>
            <person name="Liebl W."/>
            <person name="Zverlov V."/>
        </authorList>
    </citation>
    <scope>NUCLEOTIDE SEQUENCE [LARGE SCALE GENOMIC DNA]</scope>
    <source>
        <strain evidence="2 3">GS7-6-2</strain>
    </source>
</reference>
<sequence length="169" mass="19713">MSVCFYGCITIDGFLADKNHNVDWLYETGTIEETGYEEFYKKIDITVMGKKTFDEVSKFPNAHSMYPTSENYVFTHSKKLDIDNYIPISCDVVKFIENFDKDKNIWIIGGSKILTPLLDNNLVEKMIIQIAPVLLGEGIPLFTQKEMLRRFILEKINRYGQFVELIYKR</sequence>
<dbReference type="Proteomes" id="UP000288812">
    <property type="component" value="Unassembled WGS sequence"/>
</dbReference>
<keyword evidence="3" id="KW-1185">Reference proteome</keyword>
<dbReference type="OrthoDB" id="195113at2"/>
<organism evidence="2 3">
    <name type="scientific">Anaerosphaera multitolerans</name>
    <dbReference type="NCBI Taxonomy" id="2487351"/>
    <lineage>
        <taxon>Bacteria</taxon>
        <taxon>Bacillati</taxon>
        <taxon>Bacillota</taxon>
        <taxon>Tissierellia</taxon>
        <taxon>Tissierellales</taxon>
        <taxon>Peptoniphilaceae</taxon>
        <taxon>Anaerosphaera</taxon>
    </lineage>
</organism>
<feature type="domain" description="Bacterial bifunctional deaminase-reductase C-terminal" evidence="1">
    <location>
        <begin position="9"/>
        <end position="161"/>
    </location>
</feature>
<dbReference type="Pfam" id="PF01872">
    <property type="entry name" value="RibD_C"/>
    <property type="match status" value="1"/>
</dbReference>
<dbReference type="SUPFAM" id="SSF53597">
    <property type="entry name" value="Dihydrofolate reductase-like"/>
    <property type="match status" value="1"/>
</dbReference>
<accession>A0A437S472</accession>
<comment type="caution">
    <text evidence="2">The sequence shown here is derived from an EMBL/GenBank/DDBJ whole genome shotgun (WGS) entry which is preliminary data.</text>
</comment>
<dbReference type="GO" id="GO:0008703">
    <property type="term" value="F:5-amino-6-(5-phosphoribosylamino)uracil reductase activity"/>
    <property type="evidence" value="ECO:0007669"/>
    <property type="project" value="InterPro"/>
</dbReference>
<dbReference type="InterPro" id="IPR002734">
    <property type="entry name" value="RibDG_C"/>
</dbReference>
<proteinExistence type="predicted"/>